<feature type="region of interest" description="Disordered" evidence="1">
    <location>
        <begin position="1"/>
        <end position="108"/>
    </location>
</feature>
<accession>A0A100WQL9</accession>
<evidence type="ECO:0000256" key="1">
    <source>
        <dbReference type="SAM" id="MobiDB-lite"/>
    </source>
</evidence>
<feature type="compositionally biased region" description="Basic residues" evidence="1">
    <location>
        <begin position="49"/>
        <end position="59"/>
    </location>
</feature>
<feature type="compositionally biased region" description="Basic residues" evidence="1">
    <location>
        <begin position="19"/>
        <end position="28"/>
    </location>
</feature>
<protein>
    <submittedName>
        <fullName evidence="2">Uncharacterized protein</fullName>
    </submittedName>
</protein>
<feature type="non-terminal residue" evidence="2">
    <location>
        <position position="1"/>
    </location>
</feature>
<feature type="non-terminal residue" evidence="2">
    <location>
        <position position="108"/>
    </location>
</feature>
<dbReference type="AlphaFoldDB" id="A0A100WQL9"/>
<reference evidence="3" key="2">
    <citation type="submission" date="2016-02" db="EMBL/GenBank/DDBJ databases">
        <title>Draft genome sequence of five rapidly growing Mycobacterium species.</title>
        <authorList>
            <person name="Katahira K."/>
            <person name="Gotou Y."/>
            <person name="Iida K."/>
            <person name="Ogura Y."/>
            <person name="Hayashi T."/>
        </authorList>
    </citation>
    <scope>NUCLEOTIDE SEQUENCE [LARGE SCALE GENOMIC DNA]</scope>
    <source>
        <strain evidence="3">JCM6368</strain>
    </source>
</reference>
<evidence type="ECO:0000313" key="2">
    <source>
        <dbReference type="EMBL" id="GAT02581.1"/>
    </source>
</evidence>
<dbReference type="EMBL" id="BCSZ01000025">
    <property type="protein sequence ID" value="GAT02581.1"/>
    <property type="molecule type" value="Genomic_DNA"/>
</dbReference>
<organism evidence="2 3">
    <name type="scientific">Mycolicibacterium fortuitum subsp. acetamidolyticum</name>
    <dbReference type="NCBI Taxonomy" id="144550"/>
    <lineage>
        <taxon>Bacteria</taxon>
        <taxon>Bacillati</taxon>
        <taxon>Actinomycetota</taxon>
        <taxon>Actinomycetes</taxon>
        <taxon>Mycobacteriales</taxon>
        <taxon>Mycobacteriaceae</taxon>
        <taxon>Mycolicibacterium</taxon>
    </lineage>
</organism>
<dbReference type="Proteomes" id="UP000069705">
    <property type="component" value="Unassembled WGS sequence"/>
</dbReference>
<sequence>PTPTSTAADRRCQPARQSVVRHQHRHQRTGTSRQRTDYRDHPVGQPAVRRCHPRPRAKRAPAPGVQHARRAHQDSVHRRRGPRDGHQDPSPGNARGRPVHAHTQRRDL</sequence>
<name>A0A100WQL9_MYCFO</name>
<proteinExistence type="predicted"/>
<feature type="compositionally biased region" description="Basic and acidic residues" evidence="1">
    <location>
        <begin position="71"/>
        <end position="87"/>
    </location>
</feature>
<evidence type="ECO:0000313" key="3">
    <source>
        <dbReference type="Proteomes" id="UP000069705"/>
    </source>
</evidence>
<feature type="compositionally biased region" description="Basic residues" evidence="1">
    <location>
        <begin position="97"/>
        <end position="108"/>
    </location>
</feature>
<comment type="caution">
    <text evidence="2">The sequence shown here is derived from an EMBL/GenBank/DDBJ whole genome shotgun (WGS) entry which is preliminary data.</text>
</comment>
<reference evidence="2 3" key="1">
    <citation type="journal article" date="2016" name="Genome Announc.">
        <title>Draft Genome Sequences of Five Rapidly Growing Mycobacterium Species, M. thermoresistibile, M. fortuitum subsp. acetamidolyticum, M. canariasense, M. brisbanense, and M. novocastrense.</title>
        <authorList>
            <person name="Katahira K."/>
            <person name="Ogura Y."/>
            <person name="Gotoh Y."/>
            <person name="Hayashi T."/>
        </authorList>
    </citation>
    <scope>NUCLEOTIDE SEQUENCE [LARGE SCALE GENOMIC DNA]</scope>
    <source>
        <strain evidence="2 3">JCM6368</strain>
    </source>
</reference>
<gene>
    <name evidence="2" type="ORF">RMCFA_2693</name>
</gene>